<feature type="domain" description="DUF397" evidence="1">
    <location>
        <begin position="54"/>
        <end position="104"/>
    </location>
</feature>
<dbReference type="EMBL" id="BJHW01000001">
    <property type="protein sequence ID" value="GDY53989.1"/>
    <property type="molecule type" value="Genomic_DNA"/>
</dbReference>
<dbReference type="RefSeq" id="WP_137978144.1">
    <property type="nucleotide sequence ID" value="NZ_BAAASO010000048.1"/>
</dbReference>
<name>A0A4D4L7K2_STRVO</name>
<dbReference type="InterPro" id="IPR007278">
    <property type="entry name" value="DUF397"/>
</dbReference>
<proteinExistence type="predicted"/>
<dbReference type="Pfam" id="PF04149">
    <property type="entry name" value="DUF397"/>
    <property type="match status" value="3"/>
</dbReference>
<organism evidence="2 3">
    <name type="scientific">Streptomyces violaceusniger</name>
    <dbReference type="NCBI Taxonomy" id="68280"/>
    <lineage>
        <taxon>Bacteria</taxon>
        <taxon>Bacillati</taxon>
        <taxon>Actinomycetota</taxon>
        <taxon>Actinomycetes</taxon>
        <taxon>Kitasatosporales</taxon>
        <taxon>Streptomycetaceae</taxon>
        <taxon>Streptomyces</taxon>
        <taxon>Streptomyces violaceusniger group</taxon>
    </lineage>
</organism>
<keyword evidence="3" id="KW-1185">Reference proteome</keyword>
<dbReference type="Proteomes" id="UP000301309">
    <property type="component" value="Unassembled WGS sequence"/>
</dbReference>
<comment type="caution">
    <text evidence="2">The sequence shown here is derived from an EMBL/GenBank/DDBJ whole genome shotgun (WGS) entry which is preliminary data.</text>
</comment>
<sequence length="105" mass="11003">MSSITGLKWFKSSYSGSGGGDCVEVAFTQLDWSKSSYSGGGGDNCVEVAFTQPGWSKSSYSGSGGGNCVEVAIRTSAVHIRDSKDTERTPLTVSPEAWAAFIAHI</sequence>
<feature type="domain" description="DUF397" evidence="1">
    <location>
        <begin position="31"/>
        <end position="52"/>
    </location>
</feature>
<evidence type="ECO:0000259" key="1">
    <source>
        <dbReference type="Pfam" id="PF04149"/>
    </source>
</evidence>
<evidence type="ECO:0000313" key="2">
    <source>
        <dbReference type="EMBL" id="GDY53989.1"/>
    </source>
</evidence>
<dbReference type="OrthoDB" id="4562195at2"/>
<accession>A0A4D4L7K2</accession>
<gene>
    <name evidence="2" type="ORF">SVIO_046120</name>
</gene>
<reference evidence="2 3" key="1">
    <citation type="journal article" date="2020" name="Int. J. Syst. Evol. Microbiol.">
        <title>Reclassification of Streptomyces castelarensis and Streptomyces sporoclivatus as later heterotypic synonyms of Streptomyces antimycoticus.</title>
        <authorList>
            <person name="Komaki H."/>
            <person name="Tamura T."/>
        </authorList>
    </citation>
    <scope>NUCLEOTIDE SEQUENCE [LARGE SCALE GENOMIC DNA]</scope>
    <source>
        <strain evidence="2 3">NBRC 13459</strain>
    </source>
</reference>
<protein>
    <recommendedName>
        <fullName evidence="1">DUF397 domain-containing protein</fullName>
    </recommendedName>
</protein>
<dbReference type="AlphaFoldDB" id="A0A4D4L7K2"/>
<evidence type="ECO:0000313" key="3">
    <source>
        <dbReference type="Proteomes" id="UP000301309"/>
    </source>
</evidence>
<feature type="domain" description="DUF397" evidence="1">
    <location>
        <begin position="7"/>
        <end position="28"/>
    </location>
</feature>